<evidence type="ECO:0000259" key="6">
    <source>
        <dbReference type="Pfam" id="PF04932"/>
    </source>
</evidence>
<dbReference type="EMBL" id="AY596297">
    <property type="protein sequence ID" value="AAV46500.1"/>
    <property type="molecule type" value="Genomic_DNA"/>
</dbReference>
<evidence type="ECO:0000256" key="4">
    <source>
        <dbReference type="ARBA" id="ARBA00023136"/>
    </source>
</evidence>
<dbReference type="PANTHER" id="PTHR37422">
    <property type="entry name" value="TEICHURONIC ACID BIOSYNTHESIS PROTEIN TUAE"/>
    <property type="match status" value="1"/>
</dbReference>
<keyword evidence="4 5" id="KW-0472">Membrane</keyword>
<reference evidence="7 8" key="1">
    <citation type="journal article" date="2004" name="Genome Res.">
        <title>Genome sequence of Haloarcula marismortui: a halophilic archaeon from the Dead Sea.</title>
        <authorList>
            <person name="Baliga N.S."/>
            <person name="Bonneau R."/>
            <person name="Facciotti M.T."/>
            <person name="Pan M."/>
            <person name="Glusman G."/>
            <person name="Deutsch E.W."/>
            <person name="Shannon P."/>
            <person name="Chiu Y."/>
            <person name="Weng R.S."/>
            <person name="Gan R.R."/>
            <person name="Hung P."/>
            <person name="Date S.V."/>
            <person name="Marcotte E."/>
            <person name="Hood L."/>
            <person name="Ng W.V."/>
        </authorList>
    </citation>
    <scope>NUCLEOTIDE SEQUENCE [LARGE SCALE GENOMIC DNA]</scope>
    <source>
        <strain evidence="8">ATCC 43049 / DSM 3752 / JCM 8966 / VKM B-1809</strain>
    </source>
</reference>
<sequence>MYPNKISTYNYQLIFVSFGLIISNVLFLFPFAEVAGYKLSLFHLFAPIYIVFSIIFFTQSKKIIMGRSLLIYLSAYSIVLFLIVSIEIVTGRLNYSEILKQSLVVGFIFCLAPFLRSVDYEYTLFIISTSALPVLFADLLSILGVIRPGATSVSVIPFLQLGMIGVPVSFGTHGTVLATSFFASLGLLAAKKTNYIYYTICFATIMFILISQSRSSILAIILPLVLGAFIFSTTYKRLISLLTGVCIISSLMIYLIIGRLSTVIARLNQYEQALLVIIDHPYVGLGWDKFFIQYGTHLHNTPLNYFVASGLLTGLVFTLCLIYPLYTILNYKNIGRKQNKHIIYIHLAMYSSVIIELLFYPQFPSIHMLIFGSICCAFAEQQSSNKMSGLYHS</sequence>
<feature type="transmembrane region" description="Helical" evidence="5">
    <location>
        <begin position="12"/>
        <end position="31"/>
    </location>
</feature>
<dbReference type="PATRIC" id="fig|272569.17.peg.2269"/>
<evidence type="ECO:0000256" key="5">
    <source>
        <dbReference type="SAM" id="Phobius"/>
    </source>
</evidence>
<feature type="transmembrane region" description="Helical" evidence="5">
    <location>
        <begin position="305"/>
        <end position="329"/>
    </location>
</feature>
<feature type="transmembrane region" description="Helical" evidence="5">
    <location>
        <begin position="122"/>
        <end position="146"/>
    </location>
</feature>
<dbReference type="EnsemblBacteria" id="AAV46500">
    <property type="protein sequence ID" value="AAV46500"/>
    <property type="gene ID" value="rrnAC1582"/>
</dbReference>
<keyword evidence="2 5" id="KW-0812">Transmembrane</keyword>
<gene>
    <name evidence="7" type="ordered locus">rrnAC1582</name>
</gene>
<feature type="transmembrane region" description="Helical" evidence="5">
    <location>
        <begin position="195"/>
        <end position="211"/>
    </location>
</feature>
<dbReference type="Pfam" id="PF04932">
    <property type="entry name" value="Wzy_C"/>
    <property type="match status" value="1"/>
</dbReference>
<protein>
    <recommendedName>
        <fullName evidence="6">O-antigen ligase-related domain-containing protein</fullName>
    </recommendedName>
</protein>
<feature type="transmembrane region" description="Helical" evidence="5">
    <location>
        <begin position="158"/>
        <end position="183"/>
    </location>
</feature>
<feature type="transmembrane region" description="Helical" evidence="5">
    <location>
        <begin position="217"/>
        <end position="233"/>
    </location>
</feature>
<feature type="transmembrane region" description="Helical" evidence="5">
    <location>
        <begin position="98"/>
        <end position="115"/>
    </location>
</feature>
<feature type="transmembrane region" description="Helical" evidence="5">
    <location>
        <begin position="238"/>
        <end position="257"/>
    </location>
</feature>
<comment type="subcellular location">
    <subcellularLocation>
        <location evidence="1">Membrane</location>
        <topology evidence="1">Multi-pass membrane protein</topology>
    </subcellularLocation>
</comment>
<evidence type="ECO:0000256" key="1">
    <source>
        <dbReference type="ARBA" id="ARBA00004141"/>
    </source>
</evidence>
<evidence type="ECO:0000256" key="3">
    <source>
        <dbReference type="ARBA" id="ARBA00022989"/>
    </source>
</evidence>
<keyword evidence="3 5" id="KW-1133">Transmembrane helix</keyword>
<dbReference type="Proteomes" id="UP000001169">
    <property type="component" value="Chromosome I"/>
</dbReference>
<proteinExistence type="predicted"/>
<dbReference type="InterPro" id="IPR007016">
    <property type="entry name" value="O-antigen_ligase-rel_domated"/>
</dbReference>
<evidence type="ECO:0000313" key="7">
    <source>
        <dbReference type="EMBL" id="AAV46500.1"/>
    </source>
</evidence>
<feature type="domain" description="O-antigen ligase-related" evidence="6">
    <location>
        <begin position="201"/>
        <end position="317"/>
    </location>
</feature>
<name>Q5V1V2_HALMA</name>
<organism evidence="7 8">
    <name type="scientific">Haloarcula marismortui (strain ATCC 43049 / DSM 3752 / JCM 8966 / VKM B-1809)</name>
    <name type="common">Halobacterium marismortui</name>
    <dbReference type="NCBI Taxonomy" id="272569"/>
    <lineage>
        <taxon>Archaea</taxon>
        <taxon>Methanobacteriati</taxon>
        <taxon>Methanobacteriota</taxon>
        <taxon>Stenosarchaea group</taxon>
        <taxon>Halobacteria</taxon>
        <taxon>Halobacteriales</taxon>
        <taxon>Haloarculaceae</taxon>
        <taxon>Haloarcula</taxon>
    </lineage>
</organism>
<dbReference type="GO" id="GO:0016020">
    <property type="term" value="C:membrane"/>
    <property type="evidence" value="ECO:0007669"/>
    <property type="project" value="UniProtKB-SubCell"/>
</dbReference>
<keyword evidence="8" id="KW-1185">Reference proteome</keyword>
<dbReference type="PANTHER" id="PTHR37422:SF13">
    <property type="entry name" value="LIPOPOLYSACCHARIDE BIOSYNTHESIS PROTEIN PA4999-RELATED"/>
    <property type="match status" value="1"/>
</dbReference>
<accession>Q5V1V2</accession>
<evidence type="ECO:0000313" key="8">
    <source>
        <dbReference type="Proteomes" id="UP000001169"/>
    </source>
</evidence>
<dbReference type="DNASU" id="3128692"/>
<feature type="transmembrane region" description="Helical" evidence="5">
    <location>
        <begin position="341"/>
        <end position="360"/>
    </location>
</feature>
<dbReference type="KEGG" id="hma:rrnAC1582"/>
<evidence type="ECO:0000256" key="2">
    <source>
        <dbReference type="ARBA" id="ARBA00022692"/>
    </source>
</evidence>
<dbReference type="PaxDb" id="272569-rrnAC1582"/>
<dbReference type="HOGENOM" id="CLU_701326_0_0_2"/>
<feature type="transmembrane region" description="Helical" evidence="5">
    <location>
        <begin position="37"/>
        <end position="57"/>
    </location>
</feature>
<feature type="transmembrane region" description="Helical" evidence="5">
    <location>
        <begin position="69"/>
        <end position="86"/>
    </location>
</feature>
<dbReference type="AlphaFoldDB" id="Q5V1V2"/>
<dbReference type="InterPro" id="IPR051533">
    <property type="entry name" value="WaaL-like"/>
</dbReference>